<protein>
    <submittedName>
        <fullName evidence="1">SFRICE_012723</fullName>
    </submittedName>
</protein>
<evidence type="ECO:0000313" key="1">
    <source>
        <dbReference type="EMBL" id="SOQ41834.1"/>
    </source>
</evidence>
<accession>A0A2H1VNK4</accession>
<gene>
    <name evidence="1" type="ORF">SFRICE_012723</name>
</gene>
<name>A0A2H1VNK4_SPOFR</name>
<dbReference type="AlphaFoldDB" id="A0A2H1VNK4"/>
<reference evidence="1" key="1">
    <citation type="submission" date="2016-07" db="EMBL/GenBank/DDBJ databases">
        <authorList>
            <person name="Bretaudeau A."/>
        </authorList>
    </citation>
    <scope>NUCLEOTIDE SEQUENCE</scope>
    <source>
        <strain evidence="1">Rice</strain>
        <tissue evidence="1">Whole body</tissue>
    </source>
</reference>
<proteinExistence type="predicted"/>
<sequence>MSLGQKEQTDHMMVSNRRRPWTLETLEALKARHASALLGRVDRSDTTAEQKTDVKHRLRCVSEVTGDPITPLPNLLKPIAAAHGHLKHQRRYKCVAGLLGIRNLRIAGELGIGKIEKGELDPRISSCVVCTFTNIQVHIHMTPRPETTICGSHKELLRARIEPATLCSAATAPTVQFSINLVNELIDHPMVSNRRRPWTLDTLEALQVRCRHCRG</sequence>
<dbReference type="EMBL" id="ODYU01003280">
    <property type="protein sequence ID" value="SOQ41834.1"/>
    <property type="molecule type" value="Genomic_DNA"/>
</dbReference>
<organism evidence="1">
    <name type="scientific">Spodoptera frugiperda</name>
    <name type="common">Fall armyworm</name>
    <dbReference type="NCBI Taxonomy" id="7108"/>
    <lineage>
        <taxon>Eukaryota</taxon>
        <taxon>Metazoa</taxon>
        <taxon>Ecdysozoa</taxon>
        <taxon>Arthropoda</taxon>
        <taxon>Hexapoda</taxon>
        <taxon>Insecta</taxon>
        <taxon>Pterygota</taxon>
        <taxon>Neoptera</taxon>
        <taxon>Endopterygota</taxon>
        <taxon>Lepidoptera</taxon>
        <taxon>Glossata</taxon>
        <taxon>Ditrysia</taxon>
        <taxon>Noctuoidea</taxon>
        <taxon>Noctuidae</taxon>
        <taxon>Amphipyrinae</taxon>
        <taxon>Spodoptera</taxon>
    </lineage>
</organism>